<feature type="signal peptide" evidence="5">
    <location>
        <begin position="1"/>
        <end position="17"/>
    </location>
</feature>
<evidence type="ECO:0000256" key="1">
    <source>
        <dbReference type="ARBA" id="ARBA00023157"/>
    </source>
</evidence>
<protein>
    <recommendedName>
        <fullName evidence="6">EGF-like domain-containing protein</fullName>
    </recommendedName>
</protein>
<evidence type="ECO:0000256" key="5">
    <source>
        <dbReference type="SAM" id="SignalP"/>
    </source>
</evidence>
<proteinExistence type="predicted"/>
<evidence type="ECO:0000313" key="7">
    <source>
        <dbReference type="EMBL" id="KAF0722663.1"/>
    </source>
</evidence>
<feature type="transmembrane region" description="Helical" evidence="4">
    <location>
        <begin position="268"/>
        <end position="288"/>
    </location>
</feature>
<evidence type="ECO:0000313" key="8">
    <source>
        <dbReference type="Proteomes" id="UP000481153"/>
    </source>
</evidence>
<evidence type="ECO:0000256" key="4">
    <source>
        <dbReference type="SAM" id="Phobius"/>
    </source>
</evidence>
<comment type="caution">
    <text evidence="7">The sequence shown here is derived from an EMBL/GenBank/DDBJ whole genome shotgun (WGS) entry which is preliminary data.</text>
</comment>
<dbReference type="Proteomes" id="UP000481153">
    <property type="component" value="Unassembled WGS sequence"/>
</dbReference>
<accession>A0A6G0W6G8</accession>
<gene>
    <name evidence="7" type="ORF">Ae201684_018262</name>
</gene>
<dbReference type="PROSITE" id="PS01186">
    <property type="entry name" value="EGF_2"/>
    <property type="match status" value="1"/>
</dbReference>
<dbReference type="PROSITE" id="PS50026">
    <property type="entry name" value="EGF_3"/>
    <property type="match status" value="1"/>
</dbReference>
<feature type="region of interest" description="Disordered" evidence="3">
    <location>
        <begin position="237"/>
        <end position="261"/>
    </location>
</feature>
<evidence type="ECO:0000256" key="3">
    <source>
        <dbReference type="SAM" id="MobiDB-lite"/>
    </source>
</evidence>
<keyword evidence="5" id="KW-0732">Signal</keyword>
<feature type="disulfide bond" evidence="2">
    <location>
        <begin position="173"/>
        <end position="182"/>
    </location>
</feature>
<feature type="domain" description="EGF-like" evidence="6">
    <location>
        <begin position="151"/>
        <end position="183"/>
    </location>
</feature>
<keyword evidence="8" id="KW-1185">Reference proteome</keyword>
<dbReference type="PROSITE" id="PS00022">
    <property type="entry name" value="EGF_1"/>
    <property type="match status" value="1"/>
</dbReference>
<feature type="chain" id="PRO_5026026572" description="EGF-like domain-containing protein" evidence="5">
    <location>
        <begin position="18"/>
        <end position="323"/>
    </location>
</feature>
<dbReference type="Pfam" id="PF07974">
    <property type="entry name" value="EGF_2"/>
    <property type="match status" value="1"/>
</dbReference>
<keyword evidence="4" id="KW-0472">Membrane</keyword>
<reference evidence="7 8" key="1">
    <citation type="submission" date="2019-07" db="EMBL/GenBank/DDBJ databases">
        <title>Genomics analysis of Aphanomyces spp. identifies a new class of oomycete effector associated with host adaptation.</title>
        <authorList>
            <person name="Gaulin E."/>
        </authorList>
    </citation>
    <scope>NUCLEOTIDE SEQUENCE [LARGE SCALE GENOMIC DNA]</scope>
    <source>
        <strain evidence="7 8">ATCC 201684</strain>
    </source>
</reference>
<keyword evidence="1 2" id="KW-1015">Disulfide bond</keyword>
<sequence length="323" mass="32801">MRIAVVAAAFLTIQVSSELLRQFNGWAVQFGTENASTSPANDVLGDSCSSTKDCPTGTSCVAGSAVVAIQSCVQFPVCGGNVPGNCPGFLRSGQLVCAWAPVAGSNCSDGTASCKSFPNVTSTGIYKCMSLDRCDAIPGGASCSLGCKASNGLTCNGRGSCQTLNGTGYGCECNSGWTGVHCETVVNGTCQEGVGSCGAHGKCVAGSCQCDLDYTGVQCEKPATVVPVTAITPTVVPSASATTSPTSSDPNKDGSGSSDKTTEHTTTVVLIVVLVALAAIGGVVYLILAKKKREREAAELAALMQREDDEDRVPTPKSAIQVL</sequence>
<name>A0A6G0W6G8_9STRA</name>
<keyword evidence="2" id="KW-0245">EGF-like domain</keyword>
<dbReference type="VEuPathDB" id="FungiDB:AeMF1_018204"/>
<dbReference type="EMBL" id="VJMJ01000327">
    <property type="protein sequence ID" value="KAF0722663.1"/>
    <property type="molecule type" value="Genomic_DNA"/>
</dbReference>
<feature type="compositionally biased region" description="Low complexity" evidence="3">
    <location>
        <begin position="237"/>
        <end position="248"/>
    </location>
</feature>
<dbReference type="AlphaFoldDB" id="A0A6G0W6G8"/>
<dbReference type="InterPro" id="IPR013111">
    <property type="entry name" value="EGF_extracell"/>
</dbReference>
<keyword evidence="4" id="KW-0812">Transmembrane</keyword>
<dbReference type="InterPro" id="IPR000742">
    <property type="entry name" value="EGF"/>
</dbReference>
<comment type="caution">
    <text evidence="2">Lacks conserved residue(s) required for the propagation of feature annotation.</text>
</comment>
<evidence type="ECO:0000256" key="2">
    <source>
        <dbReference type="PROSITE-ProRule" id="PRU00076"/>
    </source>
</evidence>
<evidence type="ECO:0000259" key="6">
    <source>
        <dbReference type="PROSITE" id="PS50026"/>
    </source>
</evidence>
<organism evidence="7 8">
    <name type="scientific">Aphanomyces euteiches</name>
    <dbReference type="NCBI Taxonomy" id="100861"/>
    <lineage>
        <taxon>Eukaryota</taxon>
        <taxon>Sar</taxon>
        <taxon>Stramenopiles</taxon>
        <taxon>Oomycota</taxon>
        <taxon>Saprolegniomycetes</taxon>
        <taxon>Saprolegniales</taxon>
        <taxon>Verrucalvaceae</taxon>
        <taxon>Aphanomyces</taxon>
    </lineage>
</organism>
<dbReference type="SMART" id="SM00181">
    <property type="entry name" value="EGF"/>
    <property type="match status" value="2"/>
</dbReference>
<keyword evidence="4" id="KW-1133">Transmembrane helix</keyword>
<dbReference type="Gene3D" id="2.10.25.10">
    <property type="entry name" value="Laminin"/>
    <property type="match status" value="1"/>
</dbReference>